<dbReference type="InterPro" id="IPR011335">
    <property type="entry name" value="Restrct_endonuc-II-like"/>
</dbReference>
<reference evidence="2" key="1">
    <citation type="submission" date="2019-10" db="EMBL/GenBank/DDBJ databases">
        <title>Draft genome sequece of Microseira wollei NIES-4236.</title>
        <authorList>
            <person name="Yamaguchi H."/>
            <person name="Suzuki S."/>
            <person name="Kawachi M."/>
        </authorList>
    </citation>
    <scope>NUCLEOTIDE SEQUENCE</scope>
    <source>
        <strain evidence="2">NIES-4236</strain>
    </source>
</reference>
<gene>
    <name evidence="2" type="ORF">MiSe_34570</name>
</gene>
<sequence length="193" mass="21766">MSLTISDLEKLQAEHPDWRMELVEGNILVRSPSDYQSSEIATEFAIQLCNWVRPRKLGRVTGSSAGFILPSLEASKTTENGNEPRNLPTPDVSFVRAERLKKTQRDFVQLVPDLMVEVKSKTDRIKPLEAKIQLFLQLGSTVGILIDPDRLTVTVYRLNQDPVVLQSGDILTLPELLPGWELAISDLWPLEFD</sequence>
<dbReference type="CDD" id="cd06260">
    <property type="entry name" value="DUF820-like"/>
    <property type="match status" value="1"/>
</dbReference>
<dbReference type="Gene3D" id="3.90.1570.10">
    <property type="entry name" value="tt1808, chain A"/>
    <property type="match status" value="1"/>
</dbReference>
<evidence type="ECO:0000313" key="2">
    <source>
        <dbReference type="EMBL" id="GET38698.1"/>
    </source>
</evidence>
<evidence type="ECO:0000259" key="1">
    <source>
        <dbReference type="Pfam" id="PF05685"/>
    </source>
</evidence>
<organism evidence="2 3">
    <name type="scientific">Microseira wollei NIES-4236</name>
    <dbReference type="NCBI Taxonomy" id="2530354"/>
    <lineage>
        <taxon>Bacteria</taxon>
        <taxon>Bacillati</taxon>
        <taxon>Cyanobacteriota</taxon>
        <taxon>Cyanophyceae</taxon>
        <taxon>Oscillatoriophycideae</taxon>
        <taxon>Aerosakkonematales</taxon>
        <taxon>Aerosakkonemataceae</taxon>
        <taxon>Microseira</taxon>
    </lineage>
</organism>
<dbReference type="Proteomes" id="UP001050975">
    <property type="component" value="Unassembled WGS sequence"/>
</dbReference>
<keyword evidence="3" id="KW-1185">Reference proteome</keyword>
<proteinExistence type="predicted"/>
<dbReference type="PANTHER" id="PTHR34107:SF7">
    <property type="entry name" value="SLR2092 PROTEIN"/>
    <property type="match status" value="1"/>
</dbReference>
<dbReference type="RefSeq" id="WP_226582807.1">
    <property type="nucleotide sequence ID" value="NZ_BLAY01000050.1"/>
</dbReference>
<dbReference type="SUPFAM" id="SSF52980">
    <property type="entry name" value="Restriction endonuclease-like"/>
    <property type="match status" value="1"/>
</dbReference>
<evidence type="ECO:0000313" key="3">
    <source>
        <dbReference type="Proteomes" id="UP001050975"/>
    </source>
</evidence>
<dbReference type="Pfam" id="PF05685">
    <property type="entry name" value="Uma2"/>
    <property type="match status" value="1"/>
</dbReference>
<name>A0AAV3XBA3_9CYAN</name>
<feature type="domain" description="Putative restriction endonuclease" evidence="1">
    <location>
        <begin position="7"/>
        <end position="184"/>
    </location>
</feature>
<accession>A0AAV3XBA3</accession>
<protein>
    <recommendedName>
        <fullName evidence="1">Putative restriction endonuclease domain-containing protein</fullName>
    </recommendedName>
</protein>
<dbReference type="AlphaFoldDB" id="A0AAV3XBA3"/>
<comment type="caution">
    <text evidence="2">The sequence shown here is derived from an EMBL/GenBank/DDBJ whole genome shotgun (WGS) entry which is preliminary data.</text>
</comment>
<dbReference type="InterPro" id="IPR012296">
    <property type="entry name" value="Nuclease_put_TT1808"/>
</dbReference>
<dbReference type="EMBL" id="BLAY01000050">
    <property type="protein sequence ID" value="GET38698.1"/>
    <property type="molecule type" value="Genomic_DNA"/>
</dbReference>
<dbReference type="PANTHER" id="PTHR34107">
    <property type="entry name" value="SLL0198 PROTEIN-RELATED"/>
    <property type="match status" value="1"/>
</dbReference>
<dbReference type="InterPro" id="IPR008538">
    <property type="entry name" value="Uma2"/>
</dbReference>